<comment type="caution">
    <text evidence="1">The sequence shown here is derived from an EMBL/GenBank/DDBJ whole genome shotgun (WGS) entry which is preliminary data.</text>
</comment>
<name>A0A420ELA1_9ALTE</name>
<dbReference type="OrthoDB" id="4868247at2"/>
<evidence type="ECO:0000313" key="1">
    <source>
        <dbReference type="EMBL" id="RKF21449.1"/>
    </source>
</evidence>
<sequence>MNKRIAIAGLALILAFANWTIFQKEQHLENGETVYLKLAPVDPRSLMQGDYMALRYVASTQISQALAKFGRSKHDFAIFDIDVNGLASFNRLDDEVSLSANQQRIAYGIEAGQLRFASDAFFFQEGSAQVYEAAEYGVFSLSDNGQLVLIDLADDNFVALSKDSK</sequence>
<accession>A0A420ELA1</accession>
<dbReference type="RefSeq" id="WP_120353252.1">
    <property type="nucleotide sequence ID" value="NZ_RAQO01000002.1"/>
</dbReference>
<keyword evidence="2" id="KW-1185">Reference proteome</keyword>
<proteinExistence type="predicted"/>
<evidence type="ECO:0008006" key="3">
    <source>
        <dbReference type="Google" id="ProtNLM"/>
    </source>
</evidence>
<gene>
    <name evidence="1" type="ORF">DBZ36_02025</name>
</gene>
<protein>
    <recommendedName>
        <fullName evidence="3">GDYXXLXY protein</fullName>
    </recommendedName>
</protein>
<organism evidence="1 2">
    <name type="scientific">Alginatibacterium sediminis</name>
    <dbReference type="NCBI Taxonomy" id="2164068"/>
    <lineage>
        <taxon>Bacteria</taxon>
        <taxon>Pseudomonadati</taxon>
        <taxon>Pseudomonadota</taxon>
        <taxon>Gammaproteobacteria</taxon>
        <taxon>Alteromonadales</taxon>
        <taxon>Alteromonadaceae</taxon>
        <taxon>Alginatibacterium</taxon>
    </lineage>
</organism>
<dbReference type="Proteomes" id="UP000286482">
    <property type="component" value="Unassembled WGS sequence"/>
</dbReference>
<dbReference type="AlphaFoldDB" id="A0A420ELA1"/>
<evidence type="ECO:0000313" key="2">
    <source>
        <dbReference type="Proteomes" id="UP000286482"/>
    </source>
</evidence>
<reference evidence="1 2" key="1">
    <citation type="submission" date="2018-09" db="EMBL/GenBank/DDBJ databases">
        <authorList>
            <person name="Wang Z."/>
        </authorList>
    </citation>
    <scope>NUCLEOTIDE SEQUENCE [LARGE SCALE GENOMIC DNA]</scope>
    <source>
        <strain evidence="1 2">ALS 81</strain>
    </source>
</reference>
<dbReference type="Pfam" id="PF14345">
    <property type="entry name" value="GDYXXLXY"/>
    <property type="match status" value="1"/>
</dbReference>
<dbReference type="EMBL" id="RAQO01000002">
    <property type="protein sequence ID" value="RKF21449.1"/>
    <property type="molecule type" value="Genomic_DNA"/>
</dbReference>
<dbReference type="InterPro" id="IPR025833">
    <property type="entry name" value="GDYXXLXY"/>
</dbReference>